<evidence type="ECO:0000256" key="6">
    <source>
        <dbReference type="ARBA" id="ARBA00022989"/>
    </source>
</evidence>
<dbReference type="InterPro" id="IPR004268">
    <property type="entry name" value="MurJ"/>
</dbReference>
<feature type="transmembrane region" description="Helical" evidence="8">
    <location>
        <begin position="253"/>
        <end position="273"/>
    </location>
</feature>
<name>A0A2M8KUA5_9BACT</name>
<feature type="transmembrane region" description="Helical" evidence="8">
    <location>
        <begin position="39"/>
        <end position="67"/>
    </location>
</feature>
<keyword evidence="2" id="KW-1003">Cell membrane</keyword>
<organism evidence="9 10">
    <name type="scientific">Candidatus Roizmanbacteria bacterium CG10_big_fil_rev_8_21_14_0_10_45_7</name>
    <dbReference type="NCBI Taxonomy" id="1974854"/>
    <lineage>
        <taxon>Bacteria</taxon>
        <taxon>Candidatus Roizmaniibacteriota</taxon>
    </lineage>
</organism>
<evidence type="ECO:0000256" key="4">
    <source>
        <dbReference type="ARBA" id="ARBA00022960"/>
    </source>
</evidence>
<dbReference type="InterPro" id="IPR051050">
    <property type="entry name" value="Lipid_II_flippase_MurJ/MviN"/>
</dbReference>
<feature type="transmembrane region" description="Helical" evidence="8">
    <location>
        <begin position="88"/>
        <end position="112"/>
    </location>
</feature>
<evidence type="ECO:0000256" key="1">
    <source>
        <dbReference type="ARBA" id="ARBA00004651"/>
    </source>
</evidence>
<accession>A0A2M8KUA5</accession>
<evidence type="ECO:0000256" key="2">
    <source>
        <dbReference type="ARBA" id="ARBA00022475"/>
    </source>
</evidence>
<evidence type="ECO:0000256" key="5">
    <source>
        <dbReference type="ARBA" id="ARBA00022984"/>
    </source>
</evidence>
<dbReference type="GO" id="GO:0008360">
    <property type="term" value="P:regulation of cell shape"/>
    <property type="evidence" value="ECO:0007669"/>
    <property type="project" value="UniProtKB-KW"/>
</dbReference>
<dbReference type="GO" id="GO:0015648">
    <property type="term" value="F:lipid-linked peptidoglycan transporter activity"/>
    <property type="evidence" value="ECO:0007669"/>
    <property type="project" value="TreeGrafter"/>
</dbReference>
<comment type="caution">
    <text evidence="9">The sequence shown here is derived from an EMBL/GenBank/DDBJ whole genome shotgun (WGS) entry which is preliminary data.</text>
</comment>
<feature type="transmembrane region" description="Helical" evidence="8">
    <location>
        <begin position="175"/>
        <end position="194"/>
    </location>
</feature>
<keyword evidence="4" id="KW-0133">Cell shape</keyword>
<feature type="transmembrane region" description="Helical" evidence="8">
    <location>
        <begin position="364"/>
        <end position="383"/>
    </location>
</feature>
<dbReference type="EMBL" id="PFEE01000061">
    <property type="protein sequence ID" value="PJE63516.1"/>
    <property type="molecule type" value="Genomic_DNA"/>
</dbReference>
<keyword evidence="3 8" id="KW-0812">Transmembrane</keyword>
<dbReference type="GO" id="GO:0009252">
    <property type="term" value="P:peptidoglycan biosynthetic process"/>
    <property type="evidence" value="ECO:0007669"/>
    <property type="project" value="UniProtKB-KW"/>
</dbReference>
<comment type="subcellular location">
    <subcellularLocation>
        <location evidence="1">Cell membrane</location>
        <topology evidence="1">Multi-pass membrane protein</topology>
    </subcellularLocation>
</comment>
<feature type="transmembrane region" description="Helical" evidence="8">
    <location>
        <begin position="389"/>
        <end position="414"/>
    </location>
</feature>
<dbReference type="GO" id="GO:0005886">
    <property type="term" value="C:plasma membrane"/>
    <property type="evidence" value="ECO:0007669"/>
    <property type="project" value="UniProtKB-SubCell"/>
</dbReference>
<keyword evidence="6 8" id="KW-1133">Transmembrane helix</keyword>
<gene>
    <name evidence="9" type="ORF">COU89_02810</name>
</gene>
<dbReference type="AlphaFoldDB" id="A0A2M8KUA5"/>
<dbReference type="PANTHER" id="PTHR47019:SF1">
    <property type="entry name" value="LIPID II FLIPPASE MURJ"/>
    <property type="match status" value="1"/>
</dbReference>
<feature type="transmembrane region" description="Helical" evidence="8">
    <location>
        <begin position="294"/>
        <end position="315"/>
    </location>
</feature>
<evidence type="ECO:0000256" key="8">
    <source>
        <dbReference type="SAM" id="Phobius"/>
    </source>
</evidence>
<dbReference type="PRINTS" id="PR01806">
    <property type="entry name" value="VIRFACTRMVIN"/>
</dbReference>
<feature type="transmembrane region" description="Helical" evidence="8">
    <location>
        <begin position="7"/>
        <end position="27"/>
    </location>
</feature>
<evidence type="ECO:0000256" key="7">
    <source>
        <dbReference type="ARBA" id="ARBA00023136"/>
    </source>
</evidence>
<protein>
    <recommendedName>
        <fullName evidence="11">Polysaccharide biosynthesis protein C-terminal domain-containing protein</fullName>
    </recommendedName>
</protein>
<proteinExistence type="predicted"/>
<reference evidence="10" key="1">
    <citation type="submission" date="2017-09" db="EMBL/GenBank/DDBJ databases">
        <title>Depth-based differentiation of microbial function through sediment-hosted aquifers and enrichment of novel symbionts in the deep terrestrial subsurface.</title>
        <authorList>
            <person name="Probst A.J."/>
            <person name="Ladd B."/>
            <person name="Jarett J.K."/>
            <person name="Geller-Mcgrath D.E."/>
            <person name="Sieber C.M.K."/>
            <person name="Emerson J.B."/>
            <person name="Anantharaman K."/>
            <person name="Thomas B.C."/>
            <person name="Malmstrom R."/>
            <person name="Stieglmeier M."/>
            <person name="Klingl A."/>
            <person name="Woyke T."/>
            <person name="Ryan C.M."/>
            <person name="Banfield J.F."/>
        </authorList>
    </citation>
    <scope>NUCLEOTIDE SEQUENCE [LARGE SCALE GENOMIC DNA]</scope>
</reference>
<dbReference type="GO" id="GO:0034204">
    <property type="term" value="P:lipid translocation"/>
    <property type="evidence" value="ECO:0007669"/>
    <property type="project" value="TreeGrafter"/>
</dbReference>
<dbReference type="Pfam" id="PF03023">
    <property type="entry name" value="MurJ"/>
    <property type="match status" value="1"/>
</dbReference>
<dbReference type="Proteomes" id="UP000231569">
    <property type="component" value="Unassembled WGS sequence"/>
</dbReference>
<dbReference type="PANTHER" id="PTHR47019">
    <property type="entry name" value="LIPID II FLIPPASE MURJ"/>
    <property type="match status" value="1"/>
</dbReference>
<evidence type="ECO:0000313" key="9">
    <source>
        <dbReference type="EMBL" id="PJE63516.1"/>
    </source>
</evidence>
<evidence type="ECO:0000256" key="3">
    <source>
        <dbReference type="ARBA" id="ARBA00022692"/>
    </source>
</evidence>
<evidence type="ECO:0008006" key="11">
    <source>
        <dbReference type="Google" id="ProtNLM"/>
    </source>
</evidence>
<feature type="transmembrane region" description="Helical" evidence="8">
    <location>
        <begin position="335"/>
        <end position="357"/>
    </location>
</feature>
<keyword evidence="5" id="KW-0573">Peptidoglycan synthesis</keyword>
<sequence>MYKRKAFWITSIFGITTIINIATQLIIARFFGVSGSLDAFLLAVTLPTIFMTTMYASVNDMFLPIYTKALQSKAKTAARIAGSWCKQLSLMGSILTVIMVAAPWIVLLLLFGNDGVRGTQHLRIMAPTFLLGLLNAQLMSMAYAKKHFLLPPLLQLVGAGVNAAVVVFFGTSMGIYALSVGFLLNYTVQFILLLPYAQFDLSAPRVETNNLYKSWLPLIGAYILLRSDTWLLRFSSTGLGEGAVSTVNYGARIMSLSAGIITSGIKVLLFPLLSEAAAKKNTVRFNALVVKGQIAAVVLGAIAVIFILLVARPLVETFLVAGAFSSENGRAVLNLLPWFVPAALGWALFEVAAAPFLALGRQKIVASVTGLSFVGSVVSTFILKPQLGILSAPIAVGLLVGVNTLVLGSIWYLFRQQLLKPKKS</sequence>
<keyword evidence="7 8" id="KW-0472">Membrane</keyword>
<feature type="transmembrane region" description="Helical" evidence="8">
    <location>
        <begin position="150"/>
        <end position="169"/>
    </location>
</feature>
<evidence type="ECO:0000313" key="10">
    <source>
        <dbReference type="Proteomes" id="UP000231569"/>
    </source>
</evidence>